<feature type="transmembrane region" description="Helical" evidence="6">
    <location>
        <begin position="321"/>
        <end position="340"/>
    </location>
</feature>
<dbReference type="InterPro" id="IPR011701">
    <property type="entry name" value="MFS"/>
</dbReference>
<feature type="transmembrane region" description="Helical" evidence="6">
    <location>
        <begin position="97"/>
        <end position="115"/>
    </location>
</feature>
<gene>
    <name evidence="7" type="ORF">Dsi01nite_044670</name>
</gene>
<dbReference type="SUPFAM" id="SSF103473">
    <property type="entry name" value="MFS general substrate transporter"/>
    <property type="match status" value="1"/>
</dbReference>
<comment type="subcellular location">
    <subcellularLocation>
        <location evidence="1">Cell membrane</location>
        <topology evidence="1">Multi-pass membrane protein</topology>
    </subcellularLocation>
</comment>
<dbReference type="PANTHER" id="PTHR23513:SF17">
    <property type="entry name" value="MEMBRANE PROTEIN"/>
    <property type="match status" value="1"/>
</dbReference>
<sequence length="456" mass="47968">MSTVTAAAHPQSHFVRAVLRQRGFRRLLGVRMVAQIGDGLFQGALAGTVLFNPEQRADGMAIAAGFAVLLLPYSLIGPYVGVFLDRWRRRTIISRTNLLRTVLVLPIALYIWQGHESPTPFLLALVVTGLNRFFLAGLSAATPHVVDDHMLVTANSFSATLGSLSFSVGIGTGAALIKTVLATSFHGYALVAAMAAGFYLASALLGRSSFTADELGPDAAQQTKSSIRQAVGEVNRGTVAGVRHLAAKRGAAYLVLAQAVFRLLYGVVLLACLLLFRTVFNTGDEVSDSFSTIAKAFVAGGVGMLLASFVTPPVARRIGGWRWVTAVLATTGAAILGFGLPFDPSLLLGAVFVTSVAAQAIKIVTDTSLQHECADEFRGRVFSINDTAFNIMLVAGIYIGALTLPYTGQSAVVLGIVAVGYVLAAAAYAVLGGRWARRVGDDIAQPDGTSVALISR</sequence>
<dbReference type="Pfam" id="PF07690">
    <property type="entry name" value="MFS_1"/>
    <property type="match status" value="1"/>
</dbReference>
<evidence type="ECO:0000256" key="3">
    <source>
        <dbReference type="ARBA" id="ARBA00022692"/>
    </source>
</evidence>
<dbReference type="PANTHER" id="PTHR23513">
    <property type="entry name" value="INTEGRAL MEMBRANE EFFLUX PROTEIN-RELATED"/>
    <property type="match status" value="1"/>
</dbReference>
<reference evidence="7" key="1">
    <citation type="submission" date="2021-01" db="EMBL/GenBank/DDBJ databases">
        <title>Whole genome shotgun sequence of Dactylosporangium siamense NBRC 106093.</title>
        <authorList>
            <person name="Komaki H."/>
            <person name="Tamura T."/>
        </authorList>
    </citation>
    <scope>NUCLEOTIDE SEQUENCE</scope>
    <source>
        <strain evidence="7">NBRC 106093</strain>
    </source>
</reference>
<feature type="transmembrane region" description="Helical" evidence="6">
    <location>
        <begin position="60"/>
        <end position="85"/>
    </location>
</feature>
<keyword evidence="4 6" id="KW-1133">Transmembrane helix</keyword>
<evidence type="ECO:0000313" key="8">
    <source>
        <dbReference type="Proteomes" id="UP000660611"/>
    </source>
</evidence>
<evidence type="ECO:0000313" key="7">
    <source>
        <dbReference type="EMBL" id="GIG46426.1"/>
    </source>
</evidence>
<keyword evidence="8" id="KW-1185">Reference proteome</keyword>
<comment type="caution">
    <text evidence="7">The sequence shown here is derived from an EMBL/GenBank/DDBJ whole genome shotgun (WGS) entry which is preliminary data.</text>
</comment>
<feature type="transmembrane region" description="Helical" evidence="6">
    <location>
        <begin position="386"/>
        <end position="406"/>
    </location>
</feature>
<keyword evidence="3 6" id="KW-0812">Transmembrane</keyword>
<proteinExistence type="predicted"/>
<keyword evidence="2" id="KW-1003">Cell membrane</keyword>
<dbReference type="GO" id="GO:0022857">
    <property type="term" value="F:transmembrane transporter activity"/>
    <property type="evidence" value="ECO:0007669"/>
    <property type="project" value="InterPro"/>
</dbReference>
<dbReference type="Gene3D" id="1.20.1250.20">
    <property type="entry name" value="MFS general substrate transporter like domains"/>
    <property type="match status" value="1"/>
</dbReference>
<feature type="transmembrane region" description="Helical" evidence="6">
    <location>
        <begin position="346"/>
        <end position="365"/>
    </location>
</feature>
<feature type="transmembrane region" description="Helical" evidence="6">
    <location>
        <begin position="412"/>
        <end position="431"/>
    </location>
</feature>
<dbReference type="AlphaFoldDB" id="A0A919PKK2"/>
<dbReference type="CDD" id="cd06173">
    <property type="entry name" value="MFS_MefA_like"/>
    <property type="match status" value="1"/>
</dbReference>
<feature type="transmembrane region" description="Helical" evidence="6">
    <location>
        <begin position="161"/>
        <end position="181"/>
    </location>
</feature>
<evidence type="ECO:0000256" key="5">
    <source>
        <dbReference type="ARBA" id="ARBA00023136"/>
    </source>
</evidence>
<evidence type="ECO:0000256" key="2">
    <source>
        <dbReference type="ARBA" id="ARBA00022475"/>
    </source>
</evidence>
<protein>
    <submittedName>
        <fullName evidence="7">MFS transporter</fullName>
    </submittedName>
</protein>
<feature type="transmembrane region" description="Helical" evidence="6">
    <location>
        <begin position="296"/>
        <end position="314"/>
    </location>
</feature>
<evidence type="ECO:0000256" key="4">
    <source>
        <dbReference type="ARBA" id="ARBA00022989"/>
    </source>
</evidence>
<feature type="transmembrane region" description="Helical" evidence="6">
    <location>
        <begin position="253"/>
        <end position="276"/>
    </location>
</feature>
<feature type="transmembrane region" description="Helical" evidence="6">
    <location>
        <begin position="121"/>
        <end position="141"/>
    </location>
</feature>
<dbReference type="GO" id="GO:0005886">
    <property type="term" value="C:plasma membrane"/>
    <property type="evidence" value="ECO:0007669"/>
    <property type="project" value="UniProtKB-SubCell"/>
</dbReference>
<dbReference type="InterPro" id="IPR036259">
    <property type="entry name" value="MFS_trans_sf"/>
</dbReference>
<dbReference type="RefSeq" id="WP_203848200.1">
    <property type="nucleotide sequence ID" value="NZ_BAAAVW010000015.1"/>
</dbReference>
<organism evidence="7 8">
    <name type="scientific">Dactylosporangium siamense</name>
    <dbReference type="NCBI Taxonomy" id="685454"/>
    <lineage>
        <taxon>Bacteria</taxon>
        <taxon>Bacillati</taxon>
        <taxon>Actinomycetota</taxon>
        <taxon>Actinomycetes</taxon>
        <taxon>Micromonosporales</taxon>
        <taxon>Micromonosporaceae</taxon>
        <taxon>Dactylosporangium</taxon>
    </lineage>
</organism>
<keyword evidence="5 6" id="KW-0472">Membrane</keyword>
<evidence type="ECO:0000256" key="1">
    <source>
        <dbReference type="ARBA" id="ARBA00004651"/>
    </source>
</evidence>
<dbReference type="EMBL" id="BONQ01000071">
    <property type="protein sequence ID" value="GIG46426.1"/>
    <property type="molecule type" value="Genomic_DNA"/>
</dbReference>
<evidence type="ECO:0000256" key="6">
    <source>
        <dbReference type="SAM" id="Phobius"/>
    </source>
</evidence>
<dbReference type="Proteomes" id="UP000660611">
    <property type="component" value="Unassembled WGS sequence"/>
</dbReference>
<name>A0A919PKK2_9ACTN</name>
<accession>A0A919PKK2</accession>
<feature type="transmembrane region" description="Helical" evidence="6">
    <location>
        <begin position="187"/>
        <end position="205"/>
    </location>
</feature>